<dbReference type="AlphaFoldDB" id="A0A6A5AEI4"/>
<feature type="non-terminal residue" evidence="1">
    <location>
        <position position="1"/>
    </location>
</feature>
<evidence type="ECO:0000313" key="2">
    <source>
        <dbReference type="Proteomes" id="UP000469452"/>
    </source>
</evidence>
<gene>
    <name evidence="1" type="ORF">AaE_008017</name>
</gene>
<sequence>EFSALVCRTKRSVNGGNTKVAGGPLMSCLDRRDQLHLMQTSSRVAIDSKRDELWELVALERFRLRSGDQHSAGWWHVCARLYYALDDSTALCTYVQQQNAFSLGYINRDIKERIQRQLLSMVELTANGRDVGSRRQLLDLNVIKCLLRLLSSNIMGICDLVCGALANLICIQHNPHVSSCLGNDNADNLKLQMRQLVEQSRGDRAFRDMLLSPQVCESGPGPTKHAARVLLNLAFHNDQVLCHVVDIWEGYISSKPSHLTIDNDLCFQQPQGSTSKWHIMYRHGSGRAYLDTTIVDLTLSKRGDTMQGTGSTAKPQASLTLHGQMHSRPGIHNCEFHIAFDNRGRPYGPLPIAHIGYWSSMHADKMWGVWEVGSSPDQFKLGTGGVFLMKKVSL</sequence>
<accession>A0A6A5AEI4</accession>
<dbReference type="VEuPathDB" id="FungiDB:H257_11541"/>
<protein>
    <submittedName>
        <fullName evidence="1">Uncharacterized protein</fullName>
    </submittedName>
</protein>
<name>A0A6A5AEI4_APHAT</name>
<evidence type="ECO:0000313" key="1">
    <source>
        <dbReference type="EMBL" id="KAF0746705.1"/>
    </source>
</evidence>
<organism evidence="1 2">
    <name type="scientific">Aphanomyces astaci</name>
    <name type="common">Crayfish plague agent</name>
    <dbReference type="NCBI Taxonomy" id="112090"/>
    <lineage>
        <taxon>Eukaryota</taxon>
        <taxon>Sar</taxon>
        <taxon>Stramenopiles</taxon>
        <taxon>Oomycota</taxon>
        <taxon>Saprolegniomycetes</taxon>
        <taxon>Saprolegniales</taxon>
        <taxon>Verrucalvaceae</taxon>
        <taxon>Aphanomyces</taxon>
    </lineage>
</organism>
<comment type="caution">
    <text evidence="1">The sequence shown here is derived from an EMBL/GenBank/DDBJ whole genome shotgun (WGS) entry which is preliminary data.</text>
</comment>
<dbReference type="EMBL" id="VJMI01013849">
    <property type="protein sequence ID" value="KAF0746705.1"/>
    <property type="molecule type" value="Genomic_DNA"/>
</dbReference>
<dbReference type="Proteomes" id="UP000469452">
    <property type="component" value="Unassembled WGS sequence"/>
</dbReference>
<proteinExistence type="predicted"/>
<dbReference type="InterPro" id="IPR011989">
    <property type="entry name" value="ARM-like"/>
</dbReference>
<dbReference type="Gene3D" id="1.25.10.10">
    <property type="entry name" value="Leucine-rich Repeat Variant"/>
    <property type="match status" value="1"/>
</dbReference>
<reference evidence="1 2" key="1">
    <citation type="submission" date="2019-06" db="EMBL/GenBank/DDBJ databases">
        <title>Genomics analysis of Aphanomyces spp. identifies a new class of oomycete effector associated with host adaptation.</title>
        <authorList>
            <person name="Gaulin E."/>
        </authorList>
    </citation>
    <scope>NUCLEOTIDE SEQUENCE [LARGE SCALE GENOMIC DNA]</scope>
    <source>
        <strain evidence="1 2">E</strain>
    </source>
</reference>